<feature type="transmembrane region" description="Helical" evidence="1">
    <location>
        <begin position="383"/>
        <end position="400"/>
    </location>
</feature>
<feature type="transmembrane region" description="Helical" evidence="1">
    <location>
        <begin position="354"/>
        <end position="376"/>
    </location>
</feature>
<keyword evidence="1" id="KW-0472">Membrane</keyword>
<comment type="caution">
    <text evidence="2">The sequence shown here is derived from an EMBL/GenBank/DDBJ whole genome shotgun (WGS) entry which is preliminary data.</text>
</comment>
<keyword evidence="1" id="KW-1133">Transmembrane helix</keyword>
<dbReference type="Proteomes" id="UP000574369">
    <property type="component" value="Unassembled WGS sequence"/>
</dbReference>
<gene>
    <name evidence="2" type="ORF">FHS28_004350</name>
</gene>
<dbReference type="PANTHER" id="PTHR30092">
    <property type="entry name" value="INNER MEMBRANE PROTEIN CRED"/>
    <property type="match status" value="1"/>
</dbReference>
<name>A0ABR6GXU6_9BURK</name>
<feature type="transmembrane region" description="Helical" evidence="1">
    <location>
        <begin position="406"/>
        <end position="424"/>
    </location>
</feature>
<dbReference type="EMBL" id="JACHXO010000009">
    <property type="protein sequence ID" value="MBB3196925.1"/>
    <property type="molecule type" value="Genomic_DNA"/>
</dbReference>
<dbReference type="Pfam" id="PF06123">
    <property type="entry name" value="CreD"/>
    <property type="match status" value="1"/>
</dbReference>
<sequence length="451" mass="49331">MKSKAVWVKLGILSLVTLMLLLVLSRIGWLVDERQLRQREAVENVASSQAAEQTLIGPMLSRWCVESWEELTGSGADRKMERQRREFTLMQLPAQLSVDGDLNQETRYRGVFKVRGYAGRVLLKAHFADLSALVAAPEHPGGQLTCSDPQMAVSVADPRGLQSVDIRRGSDPLPVASGTGNTTFPRGLRAPLRQQALDQPLDLSVALQLSGTTRFAVVPAASATEVRLRSDWPHPSFGGRFLPSPGTRTVDASGFSAEWKVSELATDAMADVMNGQKNLDTLDFSMVDPINPYVMSDRAIKYGLMFIVLTFVCVGLLELLVGRRVHPVQYLLVGLAISVFFLLLLSLSEHLSFGLSYGAAAAAVVSLLSFYGMWMLHHRGQGLAFGALVALLYGALYVVLIQEQTALLIGALLLFSVLALVMVLTRRIDWYGLQEQIGTPPETPFGVPARR</sequence>
<feature type="transmembrane region" description="Helical" evidence="1">
    <location>
        <begin position="302"/>
        <end position="321"/>
    </location>
</feature>
<evidence type="ECO:0000256" key="1">
    <source>
        <dbReference type="SAM" id="Phobius"/>
    </source>
</evidence>
<protein>
    <submittedName>
        <fullName evidence="2">Inner membrane protein</fullName>
    </submittedName>
</protein>
<evidence type="ECO:0000313" key="2">
    <source>
        <dbReference type="EMBL" id="MBB3196925.1"/>
    </source>
</evidence>
<keyword evidence="1" id="KW-0812">Transmembrane</keyword>
<dbReference type="PANTHER" id="PTHR30092:SF0">
    <property type="entry name" value="INNER MEMBRANE PROTEIN CRED"/>
    <property type="match status" value="1"/>
</dbReference>
<dbReference type="NCBIfam" id="NF008712">
    <property type="entry name" value="PRK11715.1-1"/>
    <property type="match status" value="1"/>
</dbReference>
<dbReference type="RefSeq" id="WP_088453818.1">
    <property type="nucleotide sequence ID" value="NZ_JACHXO010000009.1"/>
</dbReference>
<dbReference type="PIRSF" id="PIRSF004548">
    <property type="entry name" value="CreD"/>
    <property type="match status" value="1"/>
</dbReference>
<accession>A0ABR6GXU6</accession>
<proteinExistence type="predicted"/>
<evidence type="ECO:0000313" key="3">
    <source>
        <dbReference type="Proteomes" id="UP000574369"/>
    </source>
</evidence>
<reference evidence="2 3" key="1">
    <citation type="submission" date="2020-08" db="EMBL/GenBank/DDBJ databases">
        <title>Genomic Encyclopedia of Type Strains, Phase III (KMG-III): the genomes of soil and plant-associated and newly described type strains.</title>
        <authorList>
            <person name="Whitman W."/>
        </authorList>
    </citation>
    <scope>NUCLEOTIDE SEQUENCE [LARGE SCALE GENOMIC DNA]</scope>
    <source>
        <strain evidence="2 3">CECT 7247</strain>
    </source>
</reference>
<keyword evidence="3" id="KW-1185">Reference proteome</keyword>
<dbReference type="InterPro" id="IPR010364">
    <property type="entry name" value="Uncharacterised_IM_CreD"/>
</dbReference>
<organism evidence="2 3">
    <name type="scientific">Roseateles terrae</name>
    <dbReference type="NCBI Taxonomy" id="431060"/>
    <lineage>
        <taxon>Bacteria</taxon>
        <taxon>Pseudomonadati</taxon>
        <taxon>Pseudomonadota</taxon>
        <taxon>Betaproteobacteria</taxon>
        <taxon>Burkholderiales</taxon>
        <taxon>Sphaerotilaceae</taxon>
        <taxon>Roseateles</taxon>
    </lineage>
</organism>
<feature type="transmembrane region" description="Helical" evidence="1">
    <location>
        <begin position="328"/>
        <end position="348"/>
    </location>
</feature>